<dbReference type="GO" id="GO:0042597">
    <property type="term" value="C:periplasmic space"/>
    <property type="evidence" value="ECO:0007669"/>
    <property type="project" value="UniProtKB-SubCell"/>
</dbReference>
<feature type="domain" description="SAF" evidence="5">
    <location>
        <begin position="22"/>
        <end position="80"/>
    </location>
</feature>
<name>A0A1N7KV47_9RHOB</name>
<dbReference type="NCBIfam" id="TIGR03170">
    <property type="entry name" value="flgA_cterm"/>
    <property type="match status" value="1"/>
</dbReference>
<keyword evidence="6" id="KW-0282">Flagellum</keyword>
<keyword evidence="4" id="KW-1005">Bacterial flagellum biogenesis</keyword>
<evidence type="ECO:0000256" key="2">
    <source>
        <dbReference type="ARBA" id="ARBA00022729"/>
    </source>
</evidence>
<evidence type="ECO:0000256" key="3">
    <source>
        <dbReference type="ARBA" id="ARBA00022764"/>
    </source>
</evidence>
<keyword evidence="6" id="KW-0969">Cilium</keyword>
<comment type="function">
    <text evidence="4">Involved in the assembly process of the P-ring formation. It may associate with FlgF on the rod constituting a structure essential for the P-ring assembly or may act as a modulator protein for the P-ring assembly.</text>
</comment>
<reference evidence="7" key="1">
    <citation type="submission" date="2017-01" db="EMBL/GenBank/DDBJ databases">
        <authorList>
            <person name="Varghese N."/>
            <person name="Submissions S."/>
        </authorList>
    </citation>
    <scope>NUCLEOTIDE SEQUENCE [LARGE SCALE GENOMIC DNA]</scope>
    <source>
        <strain evidence="7">DSM 18714</strain>
    </source>
</reference>
<comment type="similarity">
    <text evidence="4">Belongs to the FlgA family.</text>
</comment>
<dbReference type="PANTHER" id="PTHR36307:SF1">
    <property type="entry name" value="FLAGELLA BASAL BODY P-RING FORMATION PROTEIN FLGA"/>
    <property type="match status" value="1"/>
</dbReference>
<evidence type="ECO:0000256" key="4">
    <source>
        <dbReference type="RuleBase" id="RU362063"/>
    </source>
</evidence>
<dbReference type="CDD" id="cd11614">
    <property type="entry name" value="SAF_CpaB_FlgA_like"/>
    <property type="match status" value="1"/>
</dbReference>
<protein>
    <recommendedName>
        <fullName evidence="4">Flagella basal body P-ring formation protein FlgA</fullName>
    </recommendedName>
</protein>
<proteinExistence type="inferred from homology"/>
<evidence type="ECO:0000313" key="7">
    <source>
        <dbReference type="Proteomes" id="UP000186098"/>
    </source>
</evidence>
<evidence type="ECO:0000259" key="5">
    <source>
        <dbReference type="SMART" id="SM00858"/>
    </source>
</evidence>
<evidence type="ECO:0000256" key="1">
    <source>
        <dbReference type="ARBA" id="ARBA00004418"/>
    </source>
</evidence>
<dbReference type="STRING" id="407234.SAMN05421795_102203"/>
<dbReference type="Proteomes" id="UP000186098">
    <property type="component" value="Unassembled WGS sequence"/>
</dbReference>
<dbReference type="AlphaFoldDB" id="A0A1N7KV47"/>
<keyword evidence="6" id="KW-0966">Cell projection</keyword>
<keyword evidence="2" id="KW-0732">Signal</keyword>
<accession>A0A1N7KV47</accession>
<organism evidence="6 7">
    <name type="scientific">Phaeovulum vinaykumarii</name>
    <dbReference type="NCBI Taxonomy" id="407234"/>
    <lineage>
        <taxon>Bacteria</taxon>
        <taxon>Pseudomonadati</taxon>
        <taxon>Pseudomonadota</taxon>
        <taxon>Alphaproteobacteria</taxon>
        <taxon>Rhodobacterales</taxon>
        <taxon>Paracoccaceae</taxon>
        <taxon>Phaeovulum</taxon>
    </lineage>
</organism>
<dbReference type="EMBL" id="FTOM01000002">
    <property type="protein sequence ID" value="SIS65465.1"/>
    <property type="molecule type" value="Genomic_DNA"/>
</dbReference>
<gene>
    <name evidence="6" type="ORF">SAMN05421795_102203</name>
</gene>
<dbReference type="RefSeq" id="WP_076363907.1">
    <property type="nucleotide sequence ID" value="NZ_FTOM01000002.1"/>
</dbReference>
<comment type="subcellular location">
    <subcellularLocation>
        <location evidence="1 4">Periplasm</location>
    </subcellularLocation>
</comment>
<evidence type="ECO:0000313" key="6">
    <source>
        <dbReference type="EMBL" id="SIS65465.1"/>
    </source>
</evidence>
<sequence length="145" mass="15210">MPGREFLALIVLFSLLASAGHADILIAAGNLRAQSVISPSDIAVVDGDMPGALTRPEEAIGLETRVTIYAGRPIRTADVGPAAIIARNQIVSLNYRRGPLSITAEGRALDRAAPGDYVRVMNLASRTTITARVEPDGTLIVNPGP</sequence>
<dbReference type="InterPro" id="IPR017585">
    <property type="entry name" value="SAF_FlgA"/>
</dbReference>
<keyword evidence="7" id="KW-1185">Reference proteome</keyword>
<dbReference type="GO" id="GO:0044780">
    <property type="term" value="P:bacterial-type flagellum assembly"/>
    <property type="evidence" value="ECO:0007669"/>
    <property type="project" value="InterPro"/>
</dbReference>
<dbReference type="Gene3D" id="2.30.30.760">
    <property type="match status" value="1"/>
</dbReference>
<dbReference type="PANTHER" id="PTHR36307">
    <property type="entry name" value="FLAGELLA BASAL BODY P-RING FORMATION PROTEIN FLGA"/>
    <property type="match status" value="1"/>
</dbReference>
<dbReference type="InterPro" id="IPR039246">
    <property type="entry name" value="Flagellar_FlgA"/>
</dbReference>
<dbReference type="OrthoDB" id="7619725at2"/>
<dbReference type="InterPro" id="IPR013974">
    <property type="entry name" value="SAF"/>
</dbReference>
<dbReference type="Pfam" id="PF13144">
    <property type="entry name" value="ChapFlgA"/>
    <property type="match status" value="1"/>
</dbReference>
<keyword evidence="3 4" id="KW-0574">Periplasm</keyword>
<dbReference type="SMART" id="SM00858">
    <property type="entry name" value="SAF"/>
    <property type="match status" value="1"/>
</dbReference>